<dbReference type="OrthoDB" id="3551772at2759"/>
<feature type="region of interest" description="Disordered" evidence="1">
    <location>
        <begin position="76"/>
        <end position="109"/>
    </location>
</feature>
<dbReference type="Proteomes" id="UP000297299">
    <property type="component" value="Unassembled WGS sequence"/>
</dbReference>
<evidence type="ECO:0000313" key="2">
    <source>
        <dbReference type="EMBL" id="TEY46894.1"/>
    </source>
</evidence>
<dbReference type="EMBL" id="PHWZ01000310">
    <property type="protein sequence ID" value="TEY46894.1"/>
    <property type="molecule type" value="Genomic_DNA"/>
</dbReference>
<dbReference type="AlphaFoldDB" id="A0A4Y8CWP7"/>
<organism evidence="2 3">
    <name type="scientific">Botryotinia calthae</name>
    <dbReference type="NCBI Taxonomy" id="38488"/>
    <lineage>
        <taxon>Eukaryota</taxon>
        <taxon>Fungi</taxon>
        <taxon>Dikarya</taxon>
        <taxon>Ascomycota</taxon>
        <taxon>Pezizomycotina</taxon>
        <taxon>Leotiomycetes</taxon>
        <taxon>Helotiales</taxon>
        <taxon>Sclerotiniaceae</taxon>
        <taxon>Botryotinia</taxon>
    </lineage>
</organism>
<evidence type="ECO:0000256" key="1">
    <source>
        <dbReference type="SAM" id="MobiDB-lite"/>
    </source>
</evidence>
<reference evidence="2 3" key="1">
    <citation type="submission" date="2017-11" db="EMBL/GenBank/DDBJ databases">
        <title>Comparative genomics of Botrytis spp.</title>
        <authorList>
            <person name="Valero-Jimenez C.A."/>
            <person name="Tapia P."/>
            <person name="Veloso J."/>
            <person name="Silva-Moreno E."/>
            <person name="Staats M."/>
            <person name="Valdes J.H."/>
            <person name="Van Kan J.A.L."/>
        </authorList>
    </citation>
    <scope>NUCLEOTIDE SEQUENCE [LARGE SCALE GENOMIC DNA]</scope>
    <source>
        <strain evidence="2 3">MUCL2830</strain>
    </source>
</reference>
<feature type="compositionally biased region" description="Basic and acidic residues" evidence="1">
    <location>
        <begin position="81"/>
        <end position="91"/>
    </location>
</feature>
<evidence type="ECO:0000313" key="3">
    <source>
        <dbReference type="Proteomes" id="UP000297299"/>
    </source>
</evidence>
<keyword evidence="3" id="KW-1185">Reference proteome</keyword>
<accession>A0A4Y8CWP7</accession>
<comment type="caution">
    <text evidence="2">The sequence shown here is derived from an EMBL/GenBank/DDBJ whole genome shotgun (WGS) entry which is preliminary data.</text>
</comment>
<proteinExistence type="predicted"/>
<sequence>MVGLWEPNKWTWDEYRDPGLDCDAEIFQVEQQEEQVGQDIELQVRIEEATEGATDQMISVQFKKIFLNSHQNNIGRKTGGKIKEKNQKGMEGENDVNPLRGSAHYSQAL</sequence>
<gene>
    <name evidence="2" type="ORF">BOTCAL_0311g00090</name>
</gene>
<name>A0A4Y8CWP7_9HELO</name>
<protein>
    <submittedName>
        <fullName evidence="2">Uncharacterized protein</fullName>
    </submittedName>
</protein>